<dbReference type="SMART" id="SM00199">
    <property type="entry name" value="SCY"/>
    <property type="match status" value="1"/>
</dbReference>
<dbReference type="InterPro" id="IPR036048">
    <property type="entry name" value="Interleukin_8-like_sf"/>
</dbReference>
<keyword evidence="5" id="KW-1185">Reference proteome</keyword>
<dbReference type="GO" id="GO:0005615">
    <property type="term" value="C:extracellular space"/>
    <property type="evidence" value="ECO:0007669"/>
    <property type="project" value="UniProtKB-KW"/>
</dbReference>
<sequence length="114" mass="13336">MQKKRCTQTSPSWSQGKRRGVSIIFFVTFISDCLFYVSVYVECCRRYMKTRVPFGVIRGYSVQRETELCPINAIIFHTKRGKACTDPAFNWVMEYVNRLRNAAQLVHKTSKVQK</sequence>
<accession>A0A665T6E7</accession>
<dbReference type="InParanoid" id="A0A665T6E7"/>
<reference evidence="4" key="3">
    <citation type="submission" date="2025-09" db="UniProtKB">
        <authorList>
            <consortium name="Ensembl"/>
        </authorList>
    </citation>
    <scope>IDENTIFICATION</scope>
</reference>
<dbReference type="Proteomes" id="UP000472264">
    <property type="component" value="Chromosome 17"/>
</dbReference>
<dbReference type="AlphaFoldDB" id="A0A665T6E7"/>
<dbReference type="GO" id="GO:0006955">
    <property type="term" value="P:immune response"/>
    <property type="evidence" value="ECO:0007669"/>
    <property type="project" value="InterPro"/>
</dbReference>
<dbReference type="SUPFAM" id="SSF54117">
    <property type="entry name" value="Interleukin 8-like chemokines"/>
    <property type="match status" value="1"/>
</dbReference>
<protein>
    <recommendedName>
        <fullName evidence="3">Chemokine interleukin-8-like domain-containing protein</fullName>
    </recommendedName>
</protein>
<dbReference type="OMA" id="SMKVTVM"/>
<keyword evidence="1" id="KW-0202">Cytokine</keyword>
<feature type="transmembrane region" description="Helical" evidence="2">
    <location>
        <begin position="21"/>
        <end position="41"/>
    </location>
</feature>
<evidence type="ECO:0000313" key="4">
    <source>
        <dbReference type="Ensembl" id="ENSENLP00000005284.1"/>
    </source>
</evidence>
<dbReference type="GO" id="GO:0008009">
    <property type="term" value="F:chemokine activity"/>
    <property type="evidence" value="ECO:0007669"/>
    <property type="project" value="InterPro"/>
</dbReference>
<organism evidence="4 5">
    <name type="scientific">Echeneis naucrates</name>
    <name type="common">Live sharksucker</name>
    <dbReference type="NCBI Taxonomy" id="173247"/>
    <lineage>
        <taxon>Eukaryota</taxon>
        <taxon>Metazoa</taxon>
        <taxon>Chordata</taxon>
        <taxon>Craniata</taxon>
        <taxon>Vertebrata</taxon>
        <taxon>Euteleostomi</taxon>
        <taxon>Actinopterygii</taxon>
        <taxon>Neopterygii</taxon>
        <taxon>Teleostei</taxon>
        <taxon>Neoteleostei</taxon>
        <taxon>Acanthomorphata</taxon>
        <taxon>Carangaria</taxon>
        <taxon>Carangiformes</taxon>
        <taxon>Echeneidae</taxon>
        <taxon>Echeneis</taxon>
    </lineage>
</organism>
<dbReference type="Ensembl" id="ENSENLT00000005549.1">
    <property type="protein sequence ID" value="ENSENLP00000005284.1"/>
    <property type="gene ID" value="ENSENLG00000002580.1"/>
</dbReference>
<evidence type="ECO:0000259" key="3">
    <source>
        <dbReference type="SMART" id="SM00199"/>
    </source>
</evidence>
<evidence type="ECO:0000313" key="5">
    <source>
        <dbReference type="Proteomes" id="UP000472264"/>
    </source>
</evidence>
<evidence type="ECO:0000256" key="1">
    <source>
        <dbReference type="ARBA" id="ARBA00022514"/>
    </source>
</evidence>
<proteinExistence type="predicted"/>
<dbReference type="InterPro" id="IPR039809">
    <property type="entry name" value="Chemokine_b/g/d"/>
</dbReference>
<dbReference type="Gene3D" id="2.40.50.40">
    <property type="match status" value="1"/>
</dbReference>
<feature type="domain" description="Chemokine interleukin-8-like" evidence="3">
    <location>
        <begin position="40"/>
        <end position="99"/>
    </location>
</feature>
<keyword evidence="2" id="KW-0812">Transmembrane</keyword>
<dbReference type="FunCoup" id="A0A665T6E7">
    <property type="interactions" value="65"/>
</dbReference>
<dbReference type="Pfam" id="PF00048">
    <property type="entry name" value="IL8"/>
    <property type="match status" value="1"/>
</dbReference>
<reference evidence="4" key="2">
    <citation type="submission" date="2025-08" db="UniProtKB">
        <authorList>
            <consortium name="Ensembl"/>
        </authorList>
    </citation>
    <scope>IDENTIFICATION</scope>
</reference>
<keyword evidence="2" id="KW-0472">Membrane</keyword>
<name>A0A665T6E7_ECHNA</name>
<dbReference type="PANTHER" id="PTHR12015:SF190">
    <property type="entry name" value="C-C MOTIF CHEMOKINE"/>
    <property type="match status" value="1"/>
</dbReference>
<dbReference type="PANTHER" id="PTHR12015">
    <property type="entry name" value="SMALL INDUCIBLE CYTOKINE A"/>
    <property type="match status" value="1"/>
</dbReference>
<reference evidence="4" key="1">
    <citation type="submission" date="2021-04" db="EMBL/GenBank/DDBJ databases">
        <authorList>
            <consortium name="Wellcome Sanger Institute Data Sharing"/>
        </authorList>
    </citation>
    <scope>NUCLEOTIDE SEQUENCE [LARGE SCALE GENOMIC DNA]</scope>
</reference>
<evidence type="ECO:0000256" key="2">
    <source>
        <dbReference type="SAM" id="Phobius"/>
    </source>
</evidence>
<keyword evidence="2" id="KW-1133">Transmembrane helix</keyword>
<dbReference type="InterPro" id="IPR001811">
    <property type="entry name" value="Chemokine_IL8-like_dom"/>
</dbReference>